<name>A0A8J3YWQ2_9ACTN</name>
<keyword evidence="2" id="KW-1185">Reference proteome</keyword>
<dbReference type="EMBL" id="BOPF01000060">
    <property type="protein sequence ID" value="GIJ51978.1"/>
    <property type="molecule type" value="Genomic_DNA"/>
</dbReference>
<reference evidence="1" key="1">
    <citation type="submission" date="2021-01" db="EMBL/GenBank/DDBJ databases">
        <title>Whole genome shotgun sequence of Virgisporangium aliadipatigenens NBRC 105644.</title>
        <authorList>
            <person name="Komaki H."/>
            <person name="Tamura T."/>
        </authorList>
    </citation>
    <scope>NUCLEOTIDE SEQUENCE</scope>
    <source>
        <strain evidence="1">NBRC 105644</strain>
    </source>
</reference>
<protein>
    <submittedName>
        <fullName evidence="1">Uncharacterized protein</fullName>
    </submittedName>
</protein>
<dbReference type="Proteomes" id="UP000619260">
    <property type="component" value="Unassembled WGS sequence"/>
</dbReference>
<dbReference type="RefSeq" id="WP_203905378.1">
    <property type="nucleotide sequence ID" value="NZ_BOPF01000060.1"/>
</dbReference>
<accession>A0A8J3YWQ2</accession>
<gene>
    <name evidence="1" type="ORF">Val02_88640</name>
</gene>
<proteinExistence type="predicted"/>
<comment type="caution">
    <text evidence="1">The sequence shown here is derived from an EMBL/GenBank/DDBJ whole genome shotgun (WGS) entry which is preliminary data.</text>
</comment>
<evidence type="ECO:0000313" key="2">
    <source>
        <dbReference type="Proteomes" id="UP000619260"/>
    </source>
</evidence>
<sequence>MTAPRVLDATALTALFAGHPTMIGMLTAAEADEATLLLPTTAISDAEAAVRTGTTGWEAILPS</sequence>
<evidence type="ECO:0000313" key="1">
    <source>
        <dbReference type="EMBL" id="GIJ51978.1"/>
    </source>
</evidence>
<dbReference type="AlphaFoldDB" id="A0A8J3YWQ2"/>
<organism evidence="1 2">
    <name type="scientific">Virgisporangium aliadipatigenens</name>
    <dbReference type="NCBI Taxonomy" id="741659"/>
    <lineage>
        <taxon>Bacteria</taxon>
        <taxon>Bacillati</taxon>
        <taxon>Actinomycetota</taxon>
        <taxon>Actinomycetes</taxon>
        <taxon>Micromonosporales</taxon>
        <taxon>Micromonosporaceae</taxon>
        <taxon>Virgisporangium</taxon>
    </lineage>
</organism>